<dbReference type="Proteomes" id="UP001178322">
    <property type="component" value="Chromosome"/>
</dbReference>
<dbReference type="RefSeq" id="WP_283870374.1">
    <property type="nucleotide sequence ID" value="NZ_CP126101.1"/>
</dbReference>
<dbReference type="Pfam" id="PF07554">
    <property type="entry name" value="FIVAR"/>
    <property type="match status" value="4"/>
</dbReference>
<sequence>MKNKALSTFMATALTATLVLPVAPVNAASSDSSVNQSIQIGERLAATKTKVPAGDAVTITNITKDKVRTSNGQYNISDSLKSLFKTANSTALTNAQATIVVKKGEITSVTSLTLKKAGTNKKTVYFDGGDAKIEGSLTVDADYVKVENVAIEDELIVTSRVKKSFSLDKVTIGDGITFKPLTARKINWLNVSLNDVKSATLNVERTKVDVSSNQTISTIKVVDKVAAFEVSSNVDKLIIDVDKDFSLYGEGKIEQITVSGGAKVALDSGHIVTKVQVDDSKASVTLPVANKTELNKLLTSPPYVPVSVYGNDVLSTEKWTTQTDRNAFEAAVTNAKAVANNASASQEQVNNAITQYKTALANYQAVQKNGTKYGYGNGDKTSLQNLINSVQYVTTSWDGYNLSNTTPWTTPTERSAMESAVSSAQAVVNNYYATQNDISNAIYNLNNAITTYKNAQRNRTAGYGTDKTSLQALINSVQYVTTSWDGYNLSYNTPWTTPTEKSAMESAVSSAQAVVNNYYATQNDISNAINNLNNAITNYKNAQRNSTNGYYGDKTSLQNLINSVQYVTTSWDGYNLSYNTLWTTPTERSAMESAVSSAQAVVNNYYATQNDISNAVYNLNTAITTYKNAQRNGINNGNYWQ</sequence>
<gene>
    <name evidence="2" type="ORF">QNH24_01160</name>
</gene>
<proteinExistence type="predicted"/>
<name>A0AAX3WYZ4_9BACI</name>
<accession>A0AAX3WYZ4</accession>
<dbReference type="AlphaFoldDB" id="A0AAX3WYZ4"/>
<evidence type="ECO:0000256" key="1">
    <source>
        <dbReference type="SAM" id="SignalP"/>
    </source>
</evidence>
<keyword evidence="1" id="KW-0732">Signal</keyword>
<organism evidence="2 3">
    <name type="scientific">Lysinibacillus pakistanensis</name>
    <dbReference type="NCBI Taxonomy" id="759811"/>
    <lineage>
        <taxon>Bacteria</taxon>
        <taxon>Bacillati</taxon>
        <taxon>Bacillota</taxon>
        <taxon>Bacilli</taxon>
        <taxon>Bacillales</taxon>
        <taxon>Bacillaceae</taxon>
        <taxon>Lysinibacillus</taxon>
    </lineage>
</organism>
<feature type="chain" id="PRO_5043376900" evidence="1">
    <location>
        <begin position="28"/>
        <end position="641"/>
    </location>
</feature>
<reference evidence="2" key="1">
    <citation type="submission" date="2023-05" db="EMBL/GenBank/DDBJ databases">
        <title>Comparative genomics of Bacillaceae isolates and their secondary metabolite potential.</title>
        <authorList>
            <person name="Song L."/>
            <person name="Nielsen L.J."/>
            <person name="Mohite O."/>
            <person name="Xu X."/>
            <person name="Weber T."/>
            <person name="Kovacs A.T."/>
        </authorList>
    </citation>
    <scope>NUCLEOTIDE SEQUENCE</scope>
    <source>
        <strain evidence="2">LY1</strain>
    </source>
</reference>
<dbReference type="EMBL" id="CP126101">
    <property type="protein sequence ID" value="WHY51881.1"/>
    <property type="molecule type" value="Genomic_DNA"/>
</dbReference>
<protein>
    <submittedName>
        <fullName evidence="2">S-layer protein</fullName>
    </submittedName>
</protein>
<evidence type="ECO:0000313" key="2">
    <source>
        <dbReference type="EMBL" id="WHY51881.1"/>
    </source>
</evidence>
<feature type="signal peptide" evidence="1">
    <location>
        <begin position="1"/>
        <end position="27"/>
    </location>
</feature>
<dbReference type="Gene3D" id="1.20.1270.90">
    <property type="entry name" value="AF1782-like"/>
    <property type="match status" value="4"/>
</dbReference>
<evidence type="ECO:0000313" key="3">
    <source>
        <dbReference type="Proteomes" id="UP001178322"/>
    </source>
</evidence>